<evidence type="ECO:0000256" key="1">
    <source>
        <dbReference type="ARBA" id="ARBA00001946"/>
    </source>
</evidence>
<sequence length="216" mass="24546">MTIKAVIFDMDGVLIDAKDWHYDALNRALGLFGFTIERYEHATAYDGLPTRTKLKRLSVEKKLPDYLHTFINEMKQRYTMEIIYERCRPRFEHEYALSRLRMEGYRLGVASNSMRDTVTLMMEKASLTAYLDFMLSNQDVKASKPDPEIYLTAIEKLGLKPTECLIVEDNQNGIKAARAAGGHLLVVKDVDEVTYDNIKQRIAEIEGAVKSAGSAA</sequence>
<proteinExistence type="inferred from homology"/>
<dbReference type="InterPro" id="IPR051600">
    <property type="entry name" value="Beta-PGM-like"/>
</dbReference>
<dbReference type="PRINTS" id="PR00413">
    <property type="entry name" value="HADHALOGNASE"/>
</dbReference>
<dbReference type="InterPro" id="IPR041492">
    <property type="entry name" value="HAD_2"/>
</dbReference>
<dbReference type="InterPro" id="IPR036412">
    <property type="entry name" value="HAD-like_sf"/>
</dbReference>
<name>A0A4R3NXV9_9HYPH</name>
<dbReference type="AlphaFoldDB" id="A0A4R3NXV9"/>
<dbReference type="InterPro" id="IPR023198">
    <property type="entry name" value="PGP-like_dom2"/>
</dbReference>
<keyword evidence="5" id="KW-0378">Hydrolase</keyword>
<reference evidence="5 6" key="1">
    <citation type="submission" date="2019-03" db="EMBL/GenBank/DDBJ databases">
        <title>Freshwater and sediment microbial communities from various areas in North America, analyzing microbe dynamics in response to fracking.</title>
        <authorList>
            <person name="Lamendella R."/>
        </authorList>
    </citation>
    <scope>NUCLEOTIDE SEQUENCE [LARGE SCALE GENOMIC DNA]</scope>
    <source>
        <strain evidence="5 6">175.2</strain>
    </source>
</reference>
<dbReference type="SFLD" id="SFLDG01135">
    <property type="entry name" value="C1.5.6:_HAD__Beta-PGM__Phospha"/>
    <property type="match status" value="1"/>
</dbReference>
<dbReference type="NCBIfam" id="TIGR01549">
    <property type="entry name" value="HAD-SF-IA-v1"/>
    <property type="match status" value="1"/>
</dbReference>
<organism evidence="5 6">
    <name type="scientific">Martelella mediterranea</name>
    <dbReference type="NCBI Taxonomy" id="293089"/>
    <lineage>
        <taxon>Bacteria</taxon>
        <taxon>Pseudomonadati</taxon>
        <taxon>Pseudomonadota</taxon>
        <taxon>Alphaproteobacteria</taxon>
        <taxon>Hyphomicrobiales</taxon>
        <taxon>Aurantimonadaceae</taxon>
        <taxon>Martelella</taxon>
    </lineage>
</organism>
<dbReference type="InterPro" id="IPR023214">
    <property type="entry name" value="HAD_sf"/>
</dbReference>
<evidence type="ECO:0000313" key="6">
    <source>
        <dbReference type="Proteomes" id="UP000295097"/>
    </source>
</evidence>
<dbReference type="Gene3D" id="3.40.50.1000">
    <property type="entry name" value="HAD superfamily/HAD-like"/>
    <property type="match status" value="1"/>
</dbReference>
<evidence type="ECO:0000256" key="2">
    <source>
        <dbReference type="ARBA" id="ARBA00006171"/>
    </source>
</evidence>
<evidence type="ECO:0000313" key="5">
    <source>
        <dbReference type="EMBL" id="TCT44635.1"/>
    </source>
</evidence>
<keyword evidence="4" id="KW-0460">Magnesium</keyword>
<comment type="caution">
    <text evidence="5">The sequence shown here is derived from an EMBL/GenBank/DDBJ whole genome shotgun (WGS) entry which is preliminary data.</text>
</comment>
<comment type="similarity">
    <text evidence="2">Belongs to the HAD-like hydrolase superfamily. CbbY/CbbZ/Gph/YieH family.</text>
</comment>
<dbReference type="RefSeq" id="WP_132308144.1">
    <property type="nucleotide sequence ID" value="NZ_SMAR01000002.1"/>
</dbReference>
<dbReference type="Proteomes" id="UP000295097">
    <property type="component" value="Unassembled WGS sequence"/>
</dbReference>
<keyword evidence="6" id="KW-1185">Reference proteome</keyword>
<dbReference type="PANTHER" id="PTHR46193:SF9">
    <property type="entry name" value="HALOACID DEHALOGENASE-LIKE HYDROLASE DOMAIN-CONTAINING PROTEIN SGPP"/>
    <property type="match status" value="1"/>
</dbReference>
<gene>
    <name evidence="5" type="ORF">EDC90_1002185</name>
</gene>
<dbReference type="PANTHER" id="PTHR46193">
    <property type="entry name" value="6-PHOSPHOGLUCONATE PHOSPHATASE"/>
    <property type="match status" value="1"/>
</dbReference>
<evidence type="ECO:0000256" key="3">
    <source>
        <dbReference type="ARBA" id="ARBA00022723"/>
    </source>
</evidence>
<dbReference type="OrthoDB" id="7989657at2"/>
<evidence type="ECO:0000256" key="4">
    <source>
        <dbReference type="ARBA" id="ARBA00022842"/>
    </source>
</evidence>
<dbReference type="InterPro" id="IPR006439">
    <property type="entry name" value="HAD-SF_hydro_IA"/>
</dbReference>
<dbReference type="Pfam" id="PF13419">
    <property type="entry name" value="HAD_2"/>
    <property type="match status" value="1"/>
</dbReference>
<dbReference type="EMBL" id="SMAR01000002">
    <property type="protein sequence ID" value="TCT44635.1"/>
    <property type="molecule type" value="Genomic_DNA"/>
</dbReference>
<accession>A0A4R3NXV9</accession>
<dbReference type="GO" id="GO:0016787">
    <property type="term" value="F:hydrolase activity"/>
    <property type="evidence" value="ECO:0007669"/>
    <property type="project" value="UniProtKB-KW"/>
</dbReference>
<dbReference type="SFLD" id="SFLDG01129">
    <property type="entry name" value="C1.5:_HAD__Beta-PGM__Phosphata"/>
    <property type="match status" value="1"/>
</dbReference>
<dbReference type="GO" id="GO:0046872">
    <property type="term" value="F:metal ion binding"/>
    <property type="evidence" value="ECO:0007669"/>
    <property type="project" value="UniProtKB-KW"/>
</dbReference>
<keyword evidence="3" id="KW-0479">Metal-binding</keyword>
<dbReference type="SUPFAM" id="SSF56784">
    <property type="entry name" value="HAD-like"/>
    <property type="match status" value="1"/>
</dbReference>
<protein>
    <submittedName>
        <fullName evidence="5">HAD superfamily hydrolase (TIGR01493 family)/HAD superfamily hydrolase (TIGR01509 family)/HAD superfamily hydrolase (TIGR01549 family)</fullName>
    </submittedName>
</protein>
<comment type="cofactor">
    <cofactor evidence="1">
        <name>Mg(2+)</name>
        <dbReference type="ChEBI" id="CHEBI:18420"/>
    </cofactor>
</comment>
<dbReference type="Gene3D" id="1.10.150.240">
    <property type="entry name" value="Putative phosphatase, domain 2"/>
    <property type="match status" value="1"/>
</dbReference>
<dbReference type="NCBIfam" id="TIGR01509">
    <property type="entry name" value="HAD-SF-IA-v3"/>
    <property type="match status" value="1"/>
</dbReference>
<dbReference type="SFLD" id="SFLDS00003">
    <property type="entry name" value="Haloacid_Dehalogenase"/>
    <property type="match status" value="1"/>
</dbReference>